<sequence>MATWWNELDEIRRRNTLPCVSGGTLSLFSLPSEVGRLVCQHPGLRSSSGHSQSGPAWTNAVQNKDYRYTQSFPNVLCSANNRRIHHSAARARIAMQSCRDRLHSSAAQSTSTQSQCPRYDDQSQSAGRPPIIRSRIIFWSRPRGHSKSYCTSWVPIVAESSCPSVLQLS</sequence>
<evidence type="ECO:0000313" key="3">
    <source>
        <dbReference type="Proteomes" id="UP000016933"/>
    </source>
</evidence>
<dbReference type="AlphaFoldDB" id="N1PS08"/>
<dbReference type="EMBL" id="KB446538">
    <property type="protein sequence ID" value="EME45140.1"/>
    <property type="molecule type" value="Genomic_DNA"/>
</dbReference>
<dbReference type="HOGENOM" id="CLU_1578496_0_0_1"/>
<evidence type="ECO:0000256" key="1">
    <source>
        <dbReference type="SAM" id="MobiDB-lite"/>
    </source>
</evidence>
<organism evidence="2 3">
    <name type="scientific">Dothistroma septosporum (strain NZE10 / CBS 128990)</name>
    <name type="common">Red band needle blight fungus</name>
    <name type="synonym">Mycosphaerella pini</name>
    <dbReference type="NCBI Taxonomy" id="675120"/>
    <lineage>
        <taxon>Eukaryota</taxon>
        <taxon>Fungi</taxon>
        <taxon>Dikarya</taxon>
        <taxon>Ascomycota</taxon>
        <taxon>Pezizomycotina</taxon>
        <taxon>Dothideomycetes</taxon>
        <taxon>Dothideomycetidae</taxon>
        <taxon>Mycosphaerellales</taxon>
        <taxon>Mycosphaerellaceae</taxon>
        <taxon>Dothistroma</taxon>
    </lineage>
</organism>
<evidence type="ECO:0000313" key="2">
    <source>
        <dbReference type="EMBL" id="EME45140.1"/>
    </source>
</evidence>
<dbReference type="OrthoDB" id="3800738at2759"/>
<protein>
    <submittedName>
        <fullName evidence="2">Uncharacterized protein</fullName>
    </submittedName>
</protein>
<dbReference type="Proteomes" id="UP000016933">
    <property type="component" value="Unassembled WGS sequence"/>
</dbReference>
<reference evidence="2 3" key="2">
    <citation type="journal article" date="2012" name="PLoS Pathog.">
        <title>Diverse lifestyles and strategies of plant pathogenesis encoded in the genomes of eighteen Dothideomycetes fungi.</title>
        <authorList>
            <person name="Ohm R.A."/>
            <person name="Feau N."/>
            <person name="Henrissat B."/>
            <person name="Schoch C.L."/>
            <person name="Horwitz B.A."/>
            <person name="Barry K.W."/>
            <person name="Condon B.J."/>
            <person name="Copeland A.C."/>
            <person name="Dhillon B."/>
            <person name="Glaser F."/>
            <person name="Hesse C.N."/>
            <person name="Kosti I."/>
            <person name="LaButti K."/>
            <person name="Lindquist E.A."/>
            <person name="Lucas S."/>
            <person name="Salamov A.A."/>
            <person name="Bradshaw R.E."/>
            <person name="Ciuffetti L."/>
            <person name="Hamelin R.C."/>
            <person name="Kema G.H.J."/>
            <person name="Lawrence C."/>
            <person name="Scott J.A."/>
            <person name="Spatafora J.W."/>
            <person name="Turgeon B.G."/>
            <person name="de Wit P.J.G.M."/>
            <person name="Zhong S."/>
            <person name="Goodwin S.B."/>
            <person name="Grigoriev I.V."/>
        </authorList>
    </citation>
    <scope>NUCLEOTIDE SEQUENCE [LARGE SCALE GENOMIC DNA]</scope>
    <source>
        <strain evidence="3">NZE10 / CBS 128990</strain>
    </source>
</reference>
<feature type="compositionally biased region" description="Low complexity" evidence="1">
    <location>
        <begin position="104"/>
        <end position="115"/>
    </location>
</feature>
<keyword evidence="3" id="KW-1185">Reference proteome</keyword>
<reference evidence="3" key="1">
    <citation type="journal article" date="2012" name="PLoS Genet.">
        <title>The genomes of the fungal plant pathogens Cladosporium fulvum and Dothistroma septosporum reveal adaptation to different hosts and lifestyles but also signatures of common ancestry.</title>
        <authorList>
            <person name="de Wit P.J.G.M."/>
            <person name="van der Burgt A."/>
            <person name="Oekmen B."/>
            <person name="Stergiopoulos I."/>
            <person name="Abd-Elsalam K.A."/>
            <person name="Aerts A.L."/>
            <person name="Bahkali A.H."/>
            <person name="Beenen H.G."/>
            <person name="Chettri P."/>
            <person name="Cox M.P."/>
            <person name="Datema E."/>
            <person name="de Vries R.P."/>
            <person name="Dhillon B."/>
            <person name="Ganley A.R."/>
            <person name="Griffiths S.A."/>
            <person name="Guo Y."/>
            <person name="Hamelin R.C."/>
            <person name="Henrissat B."/>
            <person name="Kabir M.S."/>
            <person name="Jashni M.K."/>
            <person name="Kema G."/>
            <person name="Klaubauf S."/>
            <person name="Lapidus A."/>
            <person name="Levasseur A."/>
            <person name="Lindquist E."/>
            <person name="Mehrabi R."/>
            <person name="Ohm R.A."/>
            <person name="Owen T.J."/>
            <person name="Salamov A."/>
            <person name="Schwelm A."/>
            <person name="Schijlen E."/>
            <person name="Sun H."/>
            <person name="van den Burg H.A."/>
            <person name="van Ham R.C.H.J."/>
            <person name="Zhang S."/>
            <person name="Goodwin S.B."/>
            <person name="Grigoriev I.V."/>
            <person name="Collemare J."/>
            <person name="Bradshaw R.E."/>
        </authorList>
    </citation>
    <scope>NUCLEOTIDE SEQUENCE [LARGE SCALE GENOMIC DNA]</scope>
    <source>
        <strain evidence="3">NZE10 / CBS 128990</strain>
    </source>
</reference>
<name>N1PS08_DOTSN</name>
<gene>
    <name evidence="2" type="ORF">DOTSEDRAFT_150005</name>
</gene>
<accession>N1PS08</accession>
<feature type="region of interest" description="Disordered" evidence="1">
    <location>
        <begin position="104"/>
        <end position="127"/>
    </location>
</feature>
<proteinExistence type="predicted"/>